<dbReference type="PANTHER" id="PTHR45825:SF11">
    <property type="entry name" value="ALPHA AMYLASE DOMAIN-CONTAINING PROTEIN"/>
    <property type="match status" value="1"/>
</dbReference>
<name>A0A538TY39_UNCEI</name>
<evidence type="ECO:0000259" key="8">
    <source>
        <dbReference type="Pfam" id="PF00534"/>
    </source>
</evidence>
<accession>A0A538TY39</accession>
<gene>
    <name evidence="7" type="primary">glgA</name>
    <name evidence="10" type="ORF">E6K78_01065</name>
</gene>
<dbReference type="CDD" id="cd03791">
    <property type="entry name" value="GT5_Glycogen_synthase_DULL1-like"/>
    <property type="match status" value="1"/>
</dbReference>
<dbReference type="HAMAP" id="MF_00484">
    <property type="entry name" value="Glycogen_synth"/>
    <property type="match status" value="1"/>
</dbReference>
<dbReference type="GO" id="GO:0005978">
    <property type="term" value="P:glycogen biosynthetic process"/>
    <property type="evidence" value="ECO:0007669"/>
    <property type="project" value="UniProtKB-UniRule"/>
</dbReference>
<evidence type="ECO:0000256" key="2">
    <source>
        <dbReference type="ARBA" id="ARBA00002764"/>
    </source>
</evidence>
<feature type="domain" description="Starch synthase catalytic" evidence="9">
    <location>
        <begin position="12"/>
        <end position="263"/>
    </location>
</feature>
<dbReference type="InterPro" id="IPR011835">
    <property type="entry name" value="GS/SS"/>
</dbReference>
<dbReference type="Gene3D" id="3.40.50.2000">
    <property type="entry name" value="Glycogen Phosphorylase B"/>
    <property type="match status" value="2"/>
</dbReference>
<dbReference type="NCBIfam" id="TIGR02095">
    <property type="entry name" value="glgA"/>
    <property type="match status" value="1"/>
</dbReference>
<evidence type="ECO:0000256" key="6">
    <source>
        <dbReference type="ARBA" id="ARBA00023056"/>
    </source>
</evidence>
<dbReference type="GO" id="GO:0004373">
    <property type="term" value="F:alpha-1,4-glucan glucosyltransferase (UDP-glucose donor) activity"/>
    <property type="evidence" value="ECO:0007669"/>
    <property type="project" value="InterPro"/>
</dbReference>
<dbReference type="Pfam" id="PF08323">
    <property type="entry name" value="Glyco_transf_5"/>
    <property type="match status" value="1"/>
</dbReference>
<sequence length="520" mass="58235">MTTSAEAVPTRRVVHVASELEPLVKVGGLADVVGSLAAEQVRRGHDVVVALPAYAGIVQGPGWRRIPLGTASVAWGMGHEPAAFELLSRATDGPSGSLGVLLVDHRGERRFFGRQGVYDDPASGEAYADNGERFLFFVRAALEGLLRLERPLDVLHAHDHQAGWIPCLVRTHYAQHPVFARAATVFTIHNLGYQGIHDPFVLARAGFGRELFYPAGPFEFWGRVNFMKVALSFADMISTVSPRYAQEIQSGPEYGFGLEGVLRRRSTDLWGILNGIDVDSWDPAGDPKLAHPYDRQHPEGKWKNRAELIEECGFPKSPDWPLVGMVSRLVDQKGFDLIERAERELLRLEARFVVLGTGQARYQELFTRLAAIAPERICYRMGFDERFARRIEAGCDLFLMPSRYEPCGLNQMYSLRYGTVPVVRATGGLADTVQDFDPASRSGTGFVFQRHDPTEMVNALRRAFTVYRQPHLWNQLRDRGMACDFSWRKSADSYDRLYDEALARVRSGRVPTLESVRTEA</sequence>
<protein>
    <recommendedName>
        <fullName evidence="7">Glycogen synthase</fullName>
        <ecNumber evidence="7">2.4.1.21</ecNumber>
    </recommendedName>
    <alternativeName>
        <fullName evidence="7">Starch [bacterial glycogen] synthase</fullName>
    </alternativeName>
</protein>
<dbReference type="PANTHER" id="PTHR45825">
    <property type="entry name" value="GRANULE-BOUND STARCH SYNTHASE 1, CHLOROPLASTIC/AMYLOPLASTIC"/>
    <property type="match status" value="1"/>
</dbReference>
<dbReference type="EC" id="2.4.1.21" evidence="7"/>
<feature type="domain" description="Glycosyl transferase family 1" evidence="8">
    <location>
        <begin position="319"/>
        <end position="464"/>
    </location>
</feature>
<organism evidence="10 11">
    <name type="scientific">Eiseniibacteriota bacterium</name>
    <dbReference type="NCBI Taxonomy" id="2212470"/>
    <lineage>
        <taxon>Bacteria</taxon>
        <taxon>Candidatus Eiseniibacteriota</taxon>
    </lineage>
</organism>
<evidence type="ECO:0000313" key="10">
    <source>
        <dbReference type="EMBL" id="TMQ68567.1"/>
    </source>
</evidence>
<evidence type="ECO:0000313" key="11">
    <source>
        <dbReference type="Proteomes" id="UP000316609"/>
    </source>
</evidence>
<comment type="caution">
    <text evidence="10">The sequence shown here is derived from an EMBL/GenBank/DDBJ whole genome shotgun (WGS) entry which is preliminary data.</text>
</comment>
<comment type="pathway">
    <text evidence="7">Glycan biosynthesis; glycogen biosynthesis.</text>
</comment>
<dbReference type="UniPathway" id="UPA00164"/>
<evidence type="ECO:0000256" key="7">
    <source>
        <dbReference type="HAMAP-Rule" id="MF_00484"/>
    </source>
</evidence>
<proteinExistence type="inferred from homology"/>
<evidence type="ECO:0000256" key="5">
    <source>
        <dbReference type="ARBA" id="ARBA00022679"/>
    </source>
</evidence>
<dbReference type="AlphaFoldDB" id="A0A538TY39"/>
<dbReference type="GO" id="GO:0009011">
    <property type="term" value="F:alpha-1,4-glucan glucosyltransferase (ADP-glucose donor) activity"/>
    <property type="evidence" value="ECO:0007669"/>
    <property type="project" value="UniProtKB-UniRule"/>
</dbReference>
<dbReference type="InterPro" id="IPR013534">
    <property type="entry name" value="Starch_synth_cat_dom"/>
</dbReference>
<comment type="function">
    <text evidence="2 7">Synthesizes alpha-1,4-glucan chains using ADP-glucose.</text>
</comment>
<feature type="binding site" evidence="7">
    <location>
        <position position="25"/>
    </location>
    <ligand>
        <name>ADP-alpha-D-glucose</name>
        <dbReference type="ChEBI" id="CHEBI:57498"/>
    </ligand>
</feature>
<reference evidence="10 11" key="1">
    <citation type="journal article" date="2019" name="Nat. Microbiol.">
        <title>Mediterranean grassland soil C-N compound turnover is dependent on rainfall and depth, and is mediated by genomically divergent microorganisms.</title>
        <authorList>
            <person name="Diamond S."/>
            <person name="Andeer P.F."/>
            <person name="Li Z."/>
            <person name="Crits-Christoph A."/>
            <person name="Burstein D."/>
            <person name="Anantharaman K."/>
            <person name="Lane K.R."/>
            <person name="Thomas B.C."/>
            <person name="Pan C."/>
            <person name="Northen T.R."/>
            <person name="Banfield J.F."/>
        </authorList>
    </citation>
    <scope>NUCLEOTIDE SEQUENCE [LARGE SCALE GENOMIC DNA]</scope>
    <source>
        <strain evidence="10">WS_8</strain>
    </source>
</reference>
<keyword evidence="4 7" id="KW-0328">Glycosyltransferase</keyword>
<dbReference type="SUPFAM" id="SSF53756">
    <property type="entry name" value="UDP-Glycosyltransferase/glycogen phosphorylase"/>
    <property type="match status" value="1"/>
</dbReference>
<keyword evidence="5 7" id="KW-0808">Transferase</keyword>
<dbReference type="InterPro" id="IPR001296">
    <property type="entry name" value="Glyco_trans_1"/>
</dbReference>
<dbReference type="Pfam" id="PF00534">
    <property type="entry name" value="Glycos_transf_1"/>
    <property type="match status" value="1"/>
</dbReference>
<evidence type="ECO:0000256" key="3">
    <source>
        <dbReference type="ARBA" id="ARBA00010281"/>
    </source>
</evidence>
<dbReference type="Proteomes" id="UP000316609">
    <property type="component" value="Unassembled WGS sequence"/>
</dbReference>
<dbReference type="EMBL" id="VBOY01000007">
    <property type="protein sequence ID" value="TMQ68567.1"/>
    <property type="molecule type" value="Genomic_DNA"/>
</dbReference>
<evidence type="ECO:0000256" key="4">
    <source>
        <dbReference type="ARBA" id="ARBA00022676"/>
    </source>
</evidence>
<comment type="catalytic activity">
    <reaction evidence="1 7">
        <text>[(1-&gt;4)-alpha-D-glucosyl](n) + ADP-alpha-D-glucose = [(1-&gt;4)-alpha-D-glucosyl](n+1) + ADP + H(+)</text>
        <dbReference type="Rhea" id="RHEA:18189"/>
        <dbReference type="Rhea" id="RHEA-COMP:9584"/>
        <dbReference type="Rhea" id="RHEA-COMP:9587"/>
        <dbReference type="ChEBI" id="CHEBI:15378"/>
        <dbReference type="ChEBI" id="CHEBI:15444"/>
        <dbReference type="ChEBI" id="CHEBI:57498"/>
        <dbReference type="ChEBI" id="CHEBI:456216"/>
        <dbReference type="EC" id="2.4.1.21"/>
    </reaction>
</comment>
<evidence type="ECO:0000259" key="9">
    <source>
        <dbReference type="Pfam" id="PF08323"/>
    </source>
</evidence>
<keyword evidence="6 7" id="KW-0320">Glycogen biosynthesis</keyword>
<comment type="similarity">
    <text evidence="3 7">Belongs to the glycosyltransferase 1 family. Bacterial/plant glycogen synthase subfamily.</text>
</comment>
<evidence type="ECO:0000256" key="1">
    <source>
        <dbReference type="ARBA" id="ARBA00001478"/>
    </source>
</evidence>